<comment type="subcellular location">
    <subcellularLocation>
        <location evidence="1 8">Cell membrane</location>
        <topology evidence="1 8">Multi-pass membrane protein</topology>
    </subcellularLocation>
</comment>
<comment type="similarity">
    <text evidence="2 8">Belongs to the 4-toluene sulfonate uptake permease (TSUP) (TC 2.A.102) family.</text>
</comment>
<reference evidence="9 10" key="1">
    <citation type="submission" date="2017-05" db="EMBL/GenBank/DDBJ databases">
        <authorList>
            <person name="Song R."/>
            <person name="Chenine A.L."/>
            <person name="Ruprecht R.M."/>
        </authorList>
    </citation>
    <scope>NUCLEOTIDE SEQUENCE [LARGE SCALE GENOMIC DNA]</scope>
    <source>
        <strain evidence="9 10">CECT 8489</strain>
    </source>
</reference>
<accession>A0A238IWE2</accession>
<protein>
    <recommendedName>
        <fullName evidence="8">Probable membrane transporter protein</fullName>
    </recommendedName>
</protein>
<dbReference type="PANTHER" id="PTHR30269:SF37">
    <property type="entry name" value="MEMBRANE TRANSPORTER PROTEIN"/>
    <property type="match status" value="1"/>
</dbReference>
<dbReference type="PANTHER" id="PTHR30269">
    <property type="entry name" value="TRANSMEMBRANE PROTEIN YFCA"/>
    <property type="match status" value="1"/>
</dbReference>
<dbReference type="Proteomes" id="UP000201838">
    <property type="component" value="Unassembled WGS sequence"/>
</dbReference>
<dbReference type="OrthoDB" id="5195497at2"/>
<dbReference type="Pfam" id="PF01925">
    <property type="entry name" value="TauE"/>
    <property type="match status" value="1"/>
</dbReference>
<dbReference type="EMBL" id="FXXQ01000001">
    <property type="protein sequence ID" value="SMX22004.1"/>
    <property type="molecule type" value="Genomic_DNA"/>
</dbReference>
<proteinExistence type="inferred from homology"/>
<organism evidence="9 10">
    <name type="scientific">Boseongicola aestuarii</name>
    <dbReference type="NCBI Taxonomy" id="1470561"/>
    <lineage>
        <taxon>Bacteria</taxon>
        <taxon>Pseudomonadati</taxon>
        <taxon>Pseudomonadota</taxon>
        <taxon>Alphaproteobacteria</taxon>
        <taxon>Rhodobacterales</taxon>
        <taxon>Paracoccaceae</taxon>
        <taxon>Boseongicola</taxon>
    </lineage>
</organism>
<evidence type="ECO:0000256" key="1">
    <source>
        <dbReference type="ARBA" id="ARBA00004651"/>
    </source>
</evidence>
<evidence type="ECO:0000256" key="8">
    <source>
        <dbReference type="RuleBase" id="RU363041"/>
    </source>
</evidence>
<feature type="transmembrane region" description="Helical" evidence="8">
    <location>
        <begin position="30"/>
        <end position="51"/>
    </location>
</feature>
<evidence type="ECO:0000256" key="2">
    <source>
        <dbReference type="ARBA" id="ARBA00009142"/>
    </source>
</evidence>
<dbReference type="InterPro" id="IPR052017">
    <property type="entry name" value="TSUP"/>
</dbReference>
<keyword evidence="10" id="KW-1185">Reference proteome</keyword>
<name>A0A238IWE2_9RHOB</name>
<dbReference type="InterPro" id="IPR002781">
    <property type="entry name" value="TM_pro_TauE-like"/>
</dbReference>
<feature type="transmembrane region" description="Helical" evidence="8">
    <location>
        <begin position="98"/>
        <end position="116"/>
    </location>
</feature>
<keyword evidence="5 8" id="KW-0812">Transmembrane</keyword>
<sequence>MEPSLILFAFLGIAMGGVLKGATGAGAPVIGVPVLAVVFDVPMAVAIFAVLNVISNTWQMTTFYSEIVDLRLAWSHALAAAIGVVPGSILLATLPKEVLTVAMAAVVFLYIGLRLTRPDWRLTRVQGQRLGPSLGFIGGLLQGAGGVSAPVSVSFLSALRLGRLDFIGTISVFFLAMAAFQIPTLIALGILSWERAGLAVLAAIPLFMGMSLGTWIARRISKKAFDQAVLVLLAAIAIKLTWDAFG</sequence>
<keyword evidence="6 8" id="KW-1133">Transmembrane helix</keyword>
<evidence type="ECO:0000256" key="7">
    <source>
        <dbReference type="ARBA" id="ARBA00023136"/>
    </source>
</evidence>
<evidence type="ECO:0000313" key="9">
    <source>
        <dbReference type="EMBL" id="SMX22004.1"/>
    </source>
</evidence>
<keyword evidence="7 8" id="KW-0472">Membrane</keyword>
<gene>
    <name evidence="9" type="ORF">BOA8489_00091</name>
</gene>
<feature type="transmembrane region" description="Helical" evidence="8">
    <location>
        <begin position="166"/>
        <end position="190"/>
    </location>
</feature>
<dbReference type="GO" id="GO:0005886">
    <property type="term" value="C:plasma membrane"/>
    <property type="evidence" value="ECO:0007669"/>
    <property type="project" value="UniProtKB-SubCell"/>
</dbReference>
<evidence type="ECO:0000256" key="3">
    <source>
        <dbReference type="ARBA" id="ARBA00022448"/>
    </source>
</evidence>
<keyword evidence="4 8" id="KW-1003">Cell membrane</keyword>
<evidence type="ECO:0000256" key="6">
    <source>
        <dbReference type="ARBA" id="ARBA00022989"/>
    </source>
</evidence>
<evidence type="ECO:0000256" key="4">
    <source>
        <dbReference type="ARBA" id="ARBA00022475"/>
    </source>
</evidence>
<dbReference type="RefSeq" id="WP_093972020.1">
    <property type="nucleotide sequence ID" value="NZ_FXXQ01000001.1"/>
</dbReference>
<keyword evidence="3" id="KW-0813">Transport</keyword>
<evidence type="ECO:0000313" key="10">
    <source>
        <dbReference type="Proteomes" id="UP000201838"/>
    </source>
</evidence>
<dbReference type="AlphaFoldDB" id="A0A238IWE2"/>
<feature type="transmembrane region" description="Helical" evidence="8">
    <location>
        <begin position="72"/>
        <end position="92"/>
    </location>
</feature>
<feature type="transmembrane region" description="Helical" evidence="8">
    <location>
        <begin position="196"/>
        <end position="217"/>
    </location>
</feature>
<evidence type="ECO:0000256" key="5">
    <source>
        <dbReference type="ARBA" id="ARBA00022692"/>
    </source>
</evidence>